<evidence type="ECO:0000313" key="1">
    <source>
        <dbReference type="EMBL" id="PJE26816.1"/>
    </source>
</evidence>
<dbReference type="Proteomes" id="UP000231655">
    <property type="component" value="Unassembled WGS sequence"/>
</dbReference>
<dbReference type="AlphaFoldDB" id="A0A285J7P2"/>
<dbReference type="InterPro" id="IPR008767">
    <property type="entry name" value="Phage_SPP1_head-tail_adaptor"/>
</dbReference>
<keyword evidence="4" id="KW-1185">Reference proteome</keyword>
<sequence length="126" mass="13617">MAQSQGAPLSRGREVLLRDRLVVFERSVETGRTALNEPTYQWSEIGRSWAAVENLGAQEQVALQIEGLVAAVRVLVLDTPQARSITLADRLQVLGETWDIVGRGPHAVRRGVFAFAAARAAPGALS</sequence>
<gene>
    <name evidence="1" type="ORF">CVM39_15880</name>
    <name evidence="2" type="ORF">SAMN06297129_2986</name>
</gene>
<dbReference type="EMBL" id="PGTD01000018">
    <property type="protein sequence ID" value="PJE26816.1"/>
    <property type="molecule type" value="Genomic_DNA"/>
</dbReference>
<protein>
    <submittedName>
        <fullName evidence="2">Head-tail adaptor</fullName>
    </submittedName>
</protein>
<name>A0A285J7P2_9RHOB</name>
<dbReference type="EMBL" id="OBEA01000006">
    <property type="protein sequence ID" value="SNY55356.1"/>
    <property type="molecule type" value="Genomic_DNA"/>
</dbReference>
<organism evidence="2 3">
    <name type="scientific">Pseudooceanicola antarcticus</name>
    <dbReference type="NCBI Taxonomy" id="1247613"/>
    <lineage>
        <taxon>Bacteria</taxon>
        <taxon>Pseudomonadati</taxon>
        <taxon>Pseudomonadota</taxon>
        <taxon>Alphaproteobacteria</taxon>
        <taxon>Rhodobacterales</taxon>
        <taxon>Paracoccaceae</taxon>
        <taxon>Pseudooceanicola</taxon>
    </lineage>
</organism>
<dbReference type="Pfam" id="PF05521">
    <property type="entry name" value="Phage_HCP"/>
    <property type="match status" value="1"/>
</dbReference>
<dbReference type="OrthoDB" id="7873922at2"/>
<evidence type="ECO:0000313" key="4">
    <source>
        <dbReference type="Proteomes" id="UP000231702"/>
    </source>
</evidence>
<evidence type="ECO:0000313" key="2">
    <source>
        <dbReference type="EMBL" id="SNY55356.1"/>
    </source>
</evidence>
<dbReference type="Proteomes" id="UP000231702">
    <property type="component" value="Unassembled WGS sequence"/>
</dbReference>
<reference evidence="1 4" key="2">
    <citation type="journal article" date="2018" name="Int. J. Syst. Evol. Microbiol.">
        <title>Pseudooceanicola lipolyticus sp. nov., a marine alphaproteobacterium, reclassification of Oceanicola flagellatus as Pseudooceanicola flagellatus comb. nov. and emended description of the genus Pseudooceanicola.</title>
        <authorList>
            <person name="Huang M.-M."/>
            <person name="Guo L.-L."/>
            <person name="Wu Y.-H."/>
            <person name="Lai Q.-L."/>
            <person name="Shao Z.-Z."/>
            <person name="Wang C.-S."/>
            <person name="Wu M."/>
            <person name="Xu X.-W."/>
        </authorList>
    </citation>
    <scope>NUCLEOTIDE SEQUENCE [LARGE SCALE GENOMIC DNA]</scope>
    <source>
        <strain evidence="1 4">Ar-45</strain>
    </source>
</reference>
<reference evidence="2 3" key="1">
    <citation type="submission" date="2017-09" db="EMBL/GenBank/DDBJ databases">
        <authorList>
            <person name="Ehlers B."/>
            <person name="Leendertz F.H."/>
        </authorList>
    </citation>
    <scope>NUCLEOTIDE SEQUENCE [LARGE SCALE GENOMIC DNA]</scope>
    <source>
        <strain evidence="2 3">CGMCC 1.12662</strain>
    </source>
</reference>
<dbReference type="RefSeq" id="WP_097146705.1">
    <property type="nucleotide sequence ID" value="NZ_OBEA01000006.1"/>
</dbReference>
<dbReference type="Gene3D" id="2.40.10.270">
    <property type="entry name" value="Bacteriophage SPP1 head-tail adaptor protein"/>
    <property type="match status" value="1"/>
</dbReference>
<accession>A0A285J7P2</accession>
<evidence type="ECO:0000313" key="3">
    <source>
        <dbReference type="Proteomes" id="UP000231655"/>
    </source>
</evidence>
<dbReference type="InterPro" id="IPR038666">
    <property type="entry name" value="SSP1_head-tail_sf"/>
</dbReference>
<proteinExistence type="predicted"/>